<feature type="compositionally biased region" description="Basic and acidic residues" evidence="2">
    <location>
        <begin position="164"/>
        <end position="175"/>
    </location>
</feature>
<gene>
    <name evidence="3" type="ORF">CEPIT_LOCUS2851</name>
</gene>
<feature type="region of interest" description="Disordered" evidence="2">
    <location>
        <begin position="1"/>
        <end position="23"/>
    </location>
</feature>
<evidence type="ECO:0000256" key="2">
    <source>
        <dbReference type="SAM" id="MobiDB-lite"/>
    </source>
</evidence>
<feature type="region of interest" description="Disordered" evidence="2">
    <location>
        <begin position="153"/>
        <end position="225"/>
    </location>
</feature>
<evidence type="ECO:0000256" key="1">
    <source>
        <dbReference type="SAM" id="Coils"/>
    </source>
</evidence>
<evidence type="ECO:0000313" key="4">
    <source>
        <dbReference type="Proteomes" id="UP001152523"/>
    </source>
</evidence>
<name>A0AAV0C522_9ASTE</name>
<reference evidence="3" key="1">
    <citation type="submission" date="2022-07" db="EMBL/GenBank/DDBJ databases">
        <authorList>
            <person name="Macas J."/>
            <person name="Novak P."/>
            <person name="Neumann P."/>
        </authorList>
    </citation>
    <scope>NUCLEOTIDE SEQUENCE</scope>
</reference>
<organism evidence="3 4">
    <name type="scientific">Cuscuta epithymum</name>
    <dbReference type="NCBI Taxonomy" id="186058"/>
    <lineage>
        <taxon>Eukaryota</taxon>
        <taxon>Viridiplantae</taxon>
        <taxon>Streptophyta</taxon>
        <taxon>Embryophyta</taxon>
        <taxon>Tracheophyta</taxon>
        <taxon>Spermatophyta</taxon>
        <taxon>Magnoliopsida</taxon>
        <taxon>eudicotyledons</taxon>
        <taxon>Gunneridae</taxon>
        <taxon>Pentapetalae</taxon>
        <taxon>asterids</taxon>
        <taxon>lamiids</taxon>
        <taxon>Solanales</taxon>
        <taxon>Convolvulaceae</taxon>
        <taxon>Cuscuteae</taxon>
        <taxon>Cuscuta</taxon>
        <taxon>Cuscuta subgen. Cuscuta</taxon>
    </lineage>
</organism>
<accession>A0AAV0C522</accession>
<comment type="caution">
    <text evidence="3">The sequence shown here is derived from an EMBL/GenBank/DDBJ whole genome shotgun (WGS) entry which is preliminary data.</text>
</comment>
<sequence>MAQSDDEVCSTSDSISSSVGTALNDDPMSSFWEEFQTIQATYSFVKDENSRLKVDISDLRKETECKLNLLTEERDRLKAENESLLKRIRDIEELESRYNSLLKMQSSMKNIGDSHNFTSGLGYVEPESGEPSVRPSTKVAKAKKVIVTQTLSPNCHASTSGTKVVHEKVIPEKQTLKAKPKQSLKTNESGRNSNQRKSFQKNNNQRPNSIRQSHDNSIRNCYQKG</sequence>
<keyword evidence="4" id="KW-1185">Reference proteome</keyword>
<feature type="compositionally biased region" description="Polar residues" evidence="2">
    <location>
        <begin position="183"/>
        <end position="211"/>
    </location>
</feature>
<proteinExistence type="predicted"/>
<feature type="coiled-coil region" evidence="1">
    <location>
        <begin position="42"/>
        <end position="94"/>
    </location>
</feature>
<feature type="compositionally biased region" description="Polar residues" evidence="2">
    <location>
        <begin position="153"/>
        <end position="162"/>
    </location>
</feature>
<evidence type="ECO:0000313" key="3">
    <source>
        <dbReference type="EMBL" id="CAH9068757.1"/>
    </source>
</evidence>
<keyword evidence="1" id="KW-0175">Coiled coil</keyword>
<dbReference type="AlphaFoldDB" id="A0AAV0C522"/>
<protein>
    <submittedName>
        <fullName evidence="3">Uncharacterized protein</fullName>
    </submittedName>
</protein>
<dbReference type="EMBL" id="CAMAPF010000015">
    <property type="protein sequence ID" value="CAH9068757.1"/>
    <property type="molecule type" value="Genomic_DNA"/>
</dbReference>
<feature type="non-terminal residue" evidence="3">
    <location>
        <position position="225"/>
    </location>
</feature>
<dbReference type="Proteomes" id="UP001152523">
    <property type="component" value="Unassembled WGS sequence"/>
</dbReference>